<name>A0AAW9SBC9_9BACT</name>
<reference evidence="1 2" key="1">
    <citation type="submission" date="2024-04" db="EMBL/GenBank/DDBJ databases">
        <title>Novel genus in family Flammeovirgaceae.</title>
        <authorList>
            <person name="Nguyen T.H."/>
            <person name="Vuong T.Q."/>
            <person name="Le H."/>
            <person name="Kim S.-G."/>
        </authorList>
    </citation>
    <scope>NUCLEOTIDE SEQUENCE [LARGE SCALE GENOMIC DNA]</scope>
    <source>
        <strain evidence="1 2">JCM 23209</strain>
    </source>
</reference>
<sequence length="423" mass="49013">MQEAFLQFVWQFQYFTHQDLYTFCGQPLTILHPGILNTNAGPDFLQAKIKIGNIEWVGNVEIHYQSSEWFQHRHESDPAYQNVILHVVWKHDKEVHRTDRTLLPVLALAGKVSEGLIEKYRELAQTLQVPACKSQFTQVPSLAITNMLDKSLMERLYRKAGQVLELLQRCKQDWEATAYCLLAQNFGFKLNREPFEKLAFSLPLKILLRHSPSQTQIDALVFGQANMLGGDLHTAYAKMLKREYRFLAHKYQLYTRVELHEWKFLRLRPANFPSVRLAQFARLIAFQKGLFSKLLFTKELSELRRLFAIEPAAYWQKHYMLDKPSKKALRGMGQGSIDNLLINTIVPLLAAYSLYKDYPQMMERAIAILEQLPAEKNKITSSWQDSGMNIKTAFDSQASLELYNNFCRSKKCLNCMIGVALIK</sequence>
<keyword evidence="2" id="KW-1185">Reference proteome</keyword>
<dbReference type="Proteomes" id="UP001403385">
    <property type="component" value="Unassembled WGS sequence"/>
</dbReference>
<accession>A0AAW9SBC9</accession>
<evidence type="ECO:0000313" key="1">
    <source>
        <dbReference type="EMBL" id="MEN7548216.1"/>
    </source>
</evidence>
<gene>
    <name evidence="1" type="ORF">AAG747_09865</name>
</gene>
<dbReference type="Pfam" id="PF11013">
    <property type="entry name" value="DUF2851"/>
    <property type="match status" value="1"/>
</dbReference>
<comment type="caution">
    <text evidence="1">The sequence shown here is derived from an EMBL/GenBank/DDBJ whole genome shotgun (WGS) entry which is preliminary data.</text>
</comment>
<dbReference type="InterPro" id="IPR021272">
    <property type="entry name" value="DUF2851"/>
</dbReference>
<evidence type="ECO:0000313" key="2">
    <source>
        <dbReference type="Proteomes" id="UP001403385"/>
    </source>
</evidence>
<dbReference type="AlphaFoldDB" id="A0AAW9SBC9"/>
<protein>
    <submittedName>
        <fullName evidence="1">DUF2851 family protein</fullName>
    </submittedName>
</protein>
<dbReference type="EMBL" id="JBDKWZ010000005">
    <property type="protein sequence ID" value="MEN7548216.1"/>
    <property type="molecule type" value="Genomic_DNA"/>
</dbReference>
<organism evidence="1 2">
    <name type="scientific">Rapidithrix thailandica</name>
    <dbReference type="NCBI Taxonomy" id="413964"/>
    <lineage>
        <taxon>Bacteria</taxon>
        <taxon>Pseudomonadati</taxon>
        <taxon>Bacteroidota</taxon>
        <taxon>Cytophagia</taxon>
        <taxon>Cytophagales</taxon>
        <taxon>Flammeovirgaceae</taxon>
        <taxon>Rapidithrix</taxon>
    </lineage>
</organism>
<proteinExistence type="predicted"/>
<dbReference type="RefSeq" id="WP_346820996.1">
    <property type="nucleotide sequence ID" value="NZ_JBDKWZ010000005.1"/>
</dbReference>